<dbReference type="PANTHER" id="PTHR30273">
    <property type="entry name" value="PERIPLASMIC SIGNAL SENSOR AND SIGMA FACTOR ACTIVATOR FECR-RELATED"/>
    <property type="match status" value="1"/>
</dbReference>
<evidence type="ECO:0000313" key="4">
    <source>
        <dbReference type="EMBL" id="UNY99017.1"/>
    </source>
</evidence>
<evidence type="ECO:0000259" key="2">
    <source>
        <dbReference type="Pfam" id="PF04773"/>
    </source>
</evidence>
<evidence type="ECO:0000313" key="5">
    <source>
        <dbReference type="Proteomes" id="UP000829476"/>
    </source>
</evidence>
<dbReference type="PANTHER" id="PTHR30273:SF2">
    <property type="entry name" value="PROTEIN FECR"/>
    <property type="match status" value="1"/>
</dbReference>
<dbReference type="RefSeq" id="WP_242937419.1">
    <property type="nucleotide sequence ID" value="NZ_CP094326.1"/>
</dbReference>
<dbReference type="InterPro" id="IPR006860">
    <property type="entry name" value="FecR"/>
</dbReference>
<organism evidence="4 5">
    <name type="scientific">Zhouia spongiae</name>
    <dbReference type="NCBI Taxonomy" id="2202721"/>
    <lineage>
        <taxon>Bacteria</taxon>
        <taxon>Pseudomonadati</taxon>
        <taxon>Bacteroidota</taxon>
        <taxon>Flavobacteriia</taxon>
        <taxon>Flavobacteriales</taxon>
        <taxon>Flavobacteriaceae</taxon>
        <taxon>Zhouia</taxon>
    </lineage>
</organism>
<name>A0ABY3YN54_9FLAO</name>
<keyword evidence="1" id="KW-0472">Membrane</keyword>
<accession>A0ABY3YN54</accession>
<sequence length="381" mass="44111">MKEDERRLIEKFIHDSLTENELKTLKEWLSDEQNLKFLEKEVQLDHLIKSQLLRFNTEDAYTSIKLHINHEEKRKNKMKILRVSLKYAAIFAGVLVLGYGIFNRAEVSEKLVIRDEQVTLKLEDGNTIIINPSNEEQITDQDGNLIASQDGETLKYPSKQSRKKITYNTLQVPFGKTFTLLLSDQTRVYLNSGSELTYPKEFQSNERKVFLKGEAFFEVTKNKNAPFIVSTANKNITVLGTKFNVSAYEDISESTAVLLEGAIALNDLAALHDPILLHPNEMAAWDKNGNPDIKTVNPYDYMAWMEGKLVFNKKPFEEILARLEKKYNVTIDNRYLELNEQRYQGSFDDIPVYEVLDTFKETRFFNYEIKNNTIIITKPAQ</sequence>
<dbReference type="Pfam" id="PF04773">
    <property type="entry name" value="FecR"/>
    <property type="match status" value="1"/>
</dbReference>
<dbReference type="PIRSF" id="PIRSF018266">
    <property type="entry name" value="FecR"/>
    <property type="match status" value="1"/>
</dbReference>
<evidence type="ECO:0000259" key="3">
    <source>
        <dbReference type="Pfam" id="PF16344"/>
    </source>
</evidence>
<dbReference type="EMBL" id="CP094326">
    <property type="protein sequence ID" value="UNY99017.1"/>
    <property type="molecule type" value="Genomic_DNA"/>
</dbReference>
<keyword evidence="1" id="KW-1133">Transmembrane helix</keyword>
<feature type="domain" description="Protein FecR C-terminal" evidence="3">
    <location>
        <begin position="308"/>
        <end position="376"/>
    </location>
</feature>
<dbReference type="Proteomes" id="UP000829476">
    <property type="component" value="Chromosome"/>
</dbReference>
<dbReference type="Gene3D" id="2.60.120.1440">
    <property type="match status" value="1"/>
</dbReference>
<proteinExistence type="predicted"/>
<evidence type="ECO:0000256" key="1">
    <source>
        <dbReference type="SAM" id="Phobius"/>
    </source>
</evidence>
<feature type="transmembrane region" description="Helical" evidence="1">
    <location>
        <begin position="83"/>
        <end position="102"/>
    </location>
</feature>
<protein>
    <submittedName>
        <fullName evidence="4">FecR domain-containing protein</fullName>
    </submittedName>
</protein>
<gene>
    <name evidence="4" type="ORF">MQE36_01390</name>
</gene>
<keyword evidence="1" id="KW-0812">Transmembrane</keyword>
<keyword evidence="5" id="KW-1185">Reference proteome</keyword>
<reference evidence="4 5" key="1">
    <citation type="journal article" date="2018" name="Int. J. Syst. Evol. Microbiol.">
        <title>Zhouia spongiae sp. nov., isolated from a marine sponge.</title>
        <authorList>
            <person name="Zhuang L."/>
            <person name="Lin B."/>
            <person name="Qin F."/>
            <person name="Luo L."/>
        </authorList>
    </citation>
    <scope>NUCLEOTIDE SEQUENCE [LARGE SCALE GENOMIC DNA]</scope>
    <source>
        <strain evidence="4 5">HN-Y44</strain>
    </source>
</reference>
<dbReference type="InterPro" id="IPR012373">
    <property type="entry name" value="Ferrdict_sens_TM"/>
</dbReference>
<dbReference type="Gene3D" id="3.55.50.30">
    <property type="match status" value="1"/>
</dbReference>
<feature type="domain" description="FecR protein" evidence="2">
    <location>
        <begin position="173"/>
        <end position="263"/>
    </location>
</feature>
<dbReference type="InterPro" id="IPR032508">
    <property type="entry name" value="FecR_C"/>
</dbReference>
<dbReference type="Pfam" id="PF16344">
    <property type="entry name" value="FecR_C"/>
    <property type="match status" value="1"/>
</dbReference>